<dbReference type="AlphaFoldDB" id="A0A3D8QIH9"/>
<evidence type="ECO:0000313" key="4">
    <source>
        <dbReference type="Proteomes" id="UP000256328"/>
    </source>
</evidence>
<comment type="caution">
    <text evidence="3">The sequence shown here is derived from an EMBL/GenBank/DDBJ whole genome shotgun (WGS) entry which is preliminary data.</text>
</comment>
<feature type="region of interest" description="Disordered" evidence="1">
    <location>
        <begin position="1"/>
        <end position="49"/>
    </location>
</feature>
<reference evidence="3 4" key="1">
    <citation type="journal article" date="2018" name="IMA Fungus">
        <title>IMA Genome-F 9: Draft genome sequence of Annulohypoxylon stygium, Aspergillus mulundensis, Berkeleyomyces basicola (syn. Thielaviopsis basicola), Ceratocystis smalleyi, two Cercospora beticola strains, Coleophoma cylindrospora, Fusarium fracticaudum, Phialophora cf. hyalina, and Morchella septimelata.</title>
        <authorList>
            <person name="Wingfield B.D."/>
            <person name="Bills G.F."/>
            <person name="Dong Y."/>
            <person name="Huang W."/>
            <person name="Nel W.J."/>
            <person name="Swalarsk-Parry B.S."/>
            <person name="Vaghefi N."/>
            <person name="Wilken P.M."/>
            <person name="An Z."/>
            <person name="de Beer Z.W."/>
            <person name="De Vos L."/>
            <person name="Chen L."/>
            <person name="Duong T.A."/>
            <person name="Gao Y."/>
            <person name="Hammerbacher A."/>
            <person name="Kikkert J.R."/>
            <person name="Li Y."/>
            <person name="Li H."/>
            <person name="Li K."/>
            <person name="Li Q."/>
            <person name="Liu X."/>
            <person name="Ma X."/>
            <person name="Naidoo K."/>
            <person name="Pethybridge S.J."/>
            <person name="Sun J."/>
            <person name="Steenkamp E.T."/>
            <person name="van der Nest M.A."/>
            <person name="van Wyk S."/>
            <person name="Wingfield M.J."/>
            <person name="Xiong C."/>
            <person name="Yue Q."/>
            <person name="Zhang X."/>
        </authorList>
    </citation>
    <scope>NUCLEOTIDE SEQUENCE [LARGE SCALE GENOMIC DNA]</scope>
    <source>
        <strain evidence="3 4">BP5796</strain>
    </source>
</reference>
<sequence>MARASKIAMPKKPRKPNMASKVSKAKISMSKKPRKPTMASRTATAKKFRKRTQAFTAAKDKKTRDTVKKNSETSPLLKLPIEVRNRIWGYVLGHQTVHIFECFRTRPRKLQASLCRANISSSDAVELFWNASLPQEEFRKIYGRHDGCCTWTEVSCTRCSYLAFTLEDRQDSTICLPLDLNVLQVCRQIYVEVNPILWSTTTWSFEHGQSMNLFLRNTIEPILSQKSLSYLKTLHTLYLNLVIDDSIEAYPPFGILHLLSGTL</sequence>
<dbReference type="InterPro" id="IPR056632">
    <property type="entry name" value="DUF7730"/>
</dbReference>
<evidence type="ECO:0000313" key="3">
    <source>
        <dbReference type="EMBL" id="RDW61589.1"/>
    </source>
</evidence>
<accession>A0A3D8QIH9</accession>
<organism evidence="3 4">
    <name type="scientific">Coleophoma crateriformis</name>
    <dbReference type="NCBI Taxonomy" id="565419"/>
    <lineage>
        <taxon>Eukaryota</taxon>
        <taxon>Fungi</taxon>
        <taxon>Dikarya</taxon>
        <taxon>Ascomycota</taxon>
        <taxon>Pezizomycotina</taxon>
        <taxon>Leotiomycetes</taxon>
        <taxon>Helotiales</taxon>
        <taxon>Dermateaceae</taxon>
        <taxon>Coleophoma</taxon>
    </lineage>
</organism>
<evidence type="ECO:0000256" key="1">
    <source>
        <dbReference type="SAM" id="MobiDB-lite"/>
    </source>
</evidence>
<feature type="domain" description="DUF7730" evidence="2">
    <location>
        <begin position="71"/>
        <end position="221"/>
    </location>
</feature>
<keyword evidence="4" id="KW-1185">Reference proteome</keyword>
<gene>
    <name evidence="3" type="ORF">BP5796_11481</name>
</gene>
<dbReference type="OrthoDB" id="5413827at2759"/>
<name>A0A3D8QIH9_9HELO</name>
<evidence type="ECO:0000259" key="2">
    <source>
        <dbReference type="Pfam" id="PF24864"/>
    </source>
</evidence>
<dbReference type="EMBL" id="PDLN01000018">
    <property type="protein sequence ID" value="RDW61589.1"/>
    <property type="molecule type" value="Genomic_DNA"/>
</dbReference>
<dbReference type="Pfam" id="PF24864">
    <property type="entry name" value="DUF7730"/>
    <property type="match status" value="1"/>
</dbReference>
<dbReference type="PANTHER" id="PTHR38790">
    <property type="entry name" value="2EXR DOMAIN-CONTAINING PROTEIN-RELATED"/>
    <property type="match status" value="1"/>
</dbReference>
<proteinExistence type="predicted"/>
<dbReference type="Proteomes" id="UP000256328">
    <property type="component" value="Unassembled WGS sequence"/>
</dbReference>
<protein>
    <recommendedName>
        <fullName evidence="2">DUF7730 domain-containing protein</fullName>
    </recommendedName>
</protein>